<proteinExistence type="predicted"/>
<comment type="caution">
    <text evidence="2">The sequence shown here is derived from an EMBL/GenBank/DDBJ whole genome shotgun (WGS) entry which is preliminary data.</text>
</comment>
<protein>
    <submittedName>
        <fullName evidence="2">Uncharacterized protein</fullName>
    </submittedName>
</protein>
<dbReference type="EMBL" id="VSRR010002303">
    <property type="protein sequence ID" value="MPC30699.1"/>
    <property type="molecule type" value="Genomic_DNA"/>
</dbReference>
<organism evidence="2 3">
    <name type="scientific">Portunus trituberculatus</name>
    <name type="common">Swimming crab</name>
    <name type="synonym">Neptunus trituberculatus</name>
    <dbReference type="NCBI Taxonomy" id="210409"/>
    <lineage>
        <taxon>Eukaryota</taxon>
        <taxon>Metazoa</taxon>
        <taxon>Ecdysozoa</taxon>
        <taxon>Arthropoda</taxon>
        <taxon>Crustacea</taxon>
        <taxon>Multicrustacea</taxon>
        <taxon>Malacostraca</taxon>
        <taxon>Eumalacostraca</taxon>
        <taxon>Eucarida</taxon>
        <taxon>Decapoda</taxon>
        <taxon>Pleocyemata</taxon>
        <taxon>Brachyura</taxon>
        <taxon>Eubrachyura</taxon>
        <taxon>Portunoidea</taxon>
        <taxon>Portunidae</taxon>
        <taxon>Portuninae</taxon>
        <taxon>Portunus</taxon>
    </lineage>
</organism>
<dbReference type="Proteomes" id="UP000324222">
    <property type="component" value="Unassembled WGS sequence"/>
</dbReference>
<evidence type="ECO:0000256" key="1">
    <source>
        <dbReference type="SAM" id="MobiDB-lite"/>
    </source>
</evidence>
<feature type="compositionally biased region" description="Basic and acidic residues" evidence="1">
    <location>
        <begin position="57"/>
        <end position="78"/>
    </location>
</feature>
<evidence type="ECO:0000313" key="2">
    <source>
        <dbReference type="EMBL" id="MPC30699.1"/>
    </source>
</evidence>
<gene>
    <name evidence="2" type="ORF">E2C01_023969</name>
</gene>
<evidence type="ECO:0000313" key="3">
    <source>
        <dbReference type="Proteomes" id="UP000324222"/>
    </source>
</evidence>
<feature type="region of interest" description="Disordered" evidence="1">
    <location>
        <begin position="51"/>
        <end position="101"/>
    </location>
</feature>
<dbReference type="AlphaFoldDB" id="A0A5B7EBG4"/>
<keyword evidence="3" id="KW-1185">Reference proteome</keyword>
<reference evidence="2 3" key="1">
    <citation type="submission" date="2019-05" db="EMBL/GenBank/DDBJ databases">
        <title>Another draft genome of Portunus trituberculatus and its Hox gene families provides insights of decapod evolution.</title>
        <authorList>
            <person name="Jeong J.-H."/>
            <person name="Song I."/>
            <person name="Kim S."/>
            <person name="Choi T."/>
            <person name="Kim D."/>
            <person name="Ryu S."/>
            <person name="Kim W."/>
        </authorList>
    </citation>
    <scope>NUCLEOTIDE SEQUENCE [LARGE SCALE GENOMIC DNA]</scope>
    <source>
        <tissue evidence="2">Muscle</tissue>
    </source>
</reference>
<accession>A0A5B7EBG4</accession>
<sequence>MEYHHRQWESDLWQAAWYAKVTAYQPLSANCQQSMANQVLLYCLELGYGTLGGGERGTAEMRSKEREERKGRRRQEVKEVDEEEDKEEVGRPSPEASASPF</sequence>
<name>A0A5B7EBG4_PORTR</name>